<dbReference type="RefSeq" id="WP_023930323.1">
    <property type="nucleotide sequence ID" value="NZ_KI669458.1"/>
</dbReference>
<reference evidence="1 2" key="1">
    <citation type="submission" date="2013-10" db="EMBL/GenBank/DDBJ databases">
        <title>The Genome Sequence of Helicobacter canis NCTC 12740.</title>
        <authorList>
            <consortium name="The Broad Institute Genomics Platform"/>
            <person name="Earl A."/>
            <person name="Fox J.G."/>
            <person name="Shen Z."/>
            <person name="Young S.K."/>
            <person name="Zeng Q."/>
            <person name="Gargeya S."/>
            <person name="Fitzgerald M."/>
            <person name="Abouelleil A."/>
            <person name="Alvarado L."/>
            <person name="Chapman S.B."/>
            <person name="Gainer-Dewar J."/>
            <person name="Goldberg J."/>
            <person name="Griggs A."/>
            <person name="Gujja S."/>
            <person name="Hansen M."/>
            <person name="Howarth C."/>
            <person name="Imamovic A."/>
            <person name="Ireland A."/>
            <person name="Larimer J."/>
            <person name="McCowan C."/>
            <person name="Murphy C."/>
            <person name="Pearson M."/>
            <person name="Poon T.W."/>
            <person name="Priest M."/>
            <person name="Roberts A."/>
            <person name="Saif S."/>
            <person name="Shea T."/>
            <person name="Sykes S."/>
            <person name="Wortman J."/>
            <person name="Nusbaum C."/>
            <person name="Birren B."/>
        </authorList>
    </citation>
    <scope>NUCLEOTIDE SEQUENCE [LARGE SCALE GENOMIC DNA]</scope>
    <source>
        <strain evidence="1 2">NCTC 12740</strain>
    </source>
</reference>
<organism evidence="1 2">
    <name type="scientific">Helicobacter canis NCTC 12740</name>
    <dbReference type="NCBI Taxonomy" id="1357399"/>
    <lineage>
        <taxon>Bacteria</taxon>
        <taxon>Pseudomonadati</taxon>
        <taxon>Campylobacterota</taxon>
        <taxon>Epsilonproteobacteria</taxon>
        <taxon>Campylobacterales</taxon>
        <taxon>Helicobacteraceae</taxon>
        <taxon>Helicobacter</taxon>
    </lineage>
</organism>
<evidence type="ECO:0000313" key="1">
    <source>
        <dbReference type="EMBL" id="ETD26944.1"/>
    </source>
</evidence>
<dbReference type="eggNOG" id="ENOG502Z85M">
    <property type="taxonomic scope" value="Bacteria"/>
</dbReference>
<accession>V8CHY0</accession>
<comment type="caution">
    <text evidence="1">The sequence shown here is derived from an EMBL/GenBank/DDBJ whole genome shotgun (WGS) entry which is preliminary data.</text>
</comment>
<sequence length="293" mass="32393">MQADKQAIIGFGLAGNFANHLEQAGEAKDFANIVCDDVNAPKGIFPFYVPSSATLGRDCFNDRAIILPQDSTMCIQAEPEVALECEIIYEDSSAQRLVKAVVPKFFMACNDTSVRNDCHAKKLSQKKNFSLGSKGLGTKIPIDTFTESGICHRYSIASFISHKGAEFVPYGECSALHSYSYFYGKLTEWIACKFNTQKDFGVLEDLAQILAQANYPRQALISIGATRYMPRYEQYFLQAGDELGIVVFDHTRFSATQVKDLVESIAKARRDCTPQSCIDGVSALYQVVQAHNA</sequence>
<evidence type="ECO:0000313" key="2">
    <source>
        <dbReference type="Proteomes" id="UP000018688"/>
    </source>
</evidence>
<gene>
    <name evidence="1" type="ORF">HMPREF2087_01338</name>
</gene>
<name>V8CHY0_9HELI</name>
<proteinExistence type="predicted"/>
<dbReference type="PATRIC" id="fig|1357399.3.peg.1400"/>
<dbReference type="EMBL" id="AZJJ01000002">
    <property type="protein sequence ID" value="ETD26944.1"/>
    <property type="molecule type" value="Genomic_DNA"/>
</dbReference>
<dbReference type="InterPro" id="IPR043776">
    <property type="entry name" value="DUF5718"/>
</dbReference>
<dbReference type="STRING" id="1357399.HMPREF2087_01338"/>
<keyword evidence="2" id="KW-1185">Reference proteome</keyword>
<dbReference type="AlphaFoldDB" id="V8CHY0"/>
<dbReference type="HOGENOM" id="CLU_063790_0_0_7"/>
<protein>
    <submittedName>
        <fullName evidence="1">Uncharacterized protein</fullName>
    </submittedName>
</protein>
<dbReference type="Pfam" id="PF18985">
    <property type="entry name" value="DUF5718"/>
    <property type="match status" value="1"/>
</dbReference>
<dbReference type="Proteomes" id="UP000018688">
    <property type="component" value="Unassembled WGS sequence"/>
</dbReference>